<protein>
    <submittedName>
        <fullName evidence="2">DUF2269 domain-containing protein</fullName>
    </submittedName>
</protein>
<dbReference type="Proteomes" id="UP000244989">
    <property type="component" value="Unassembled WGS sequence"/>
</dbReference>
<name>A0A2U1T9G0_9CORY</name>
<dbReference type="OrthoDB" id="3429068at2"/>
<dbReference type="RefSeq" id="WP_108431757.1">
    <property type="nucleotide sequence ID" value="NZ_CP026947.1"/>
</dbReference>
<feature type="transmembrane region" description="Helical" evidence="1">
    <location>
        <begin position="136"/>
        <end position="155"/>
    </location>
</feature>
<reference evidence="3" key="1">
    <citation type="submission" date="2018-04" db="EMBL/GenBank/DDBJ databases">
        <authorList>
            <person name="Liu S."/>
            <person name="Wang Z."/>
            <person name="Li J."/>
        </authorList>
    </citation>
    <scope>NUCLEOTIDE SEQUENCE [LARGE SCALE GENOMIC DNA]</scope>
    <source>
        <strain evidence="3">2189</strain>
    </source>
</reference>
<dbReference type="AlphaFoldDB" id="A0A2U1T9G0"/>
<evidence type="ECO:0000313" key="3">
    <source>
        <dbReference type="Proteomes" id="UP000244989"/>
    </source>
</evidence>
<sequence>MSTIFVFLHVAAAILFLGAVTYGTSVFPKAALAASNGDTANEGIARSTHRMSTLYGYLSALVPLFGITLLFTDWDTYASQPQYHTALLLGVIAWALLLFFVIPKQKKMAAAAGLLAPGEATVSEEKASPVKLKKQLTISSGIFNLLWIIMLVLMYI</sequence>
<feature type="transmembrane region" description="Helical" evidence="1">
    <location>
        <begin position="54"/>
        <end position="71"/>
    </location>
</feature>
<keyword evidence="1" id="KW-1133">Transmembrane helix</keyword>
<comment type="caution">
    <text evidence="2">The sequence shown here is derived from an EMBL/GenBank/DDBJ whole genome shotgun (WGS) entry which is preliminary data.</text>
</comment>
<accession>A0A2U1T9G0</accession>
<gene>
    <name evidence="2" type="ORF">DF222_01495</name>
</gene>
<evidence type="ECO:0000256" key="1">
    <source>
        <dbReference type="SAM" id="Phobius"/>
    </source>
</evidence>
<feature type="transmembrane region" description="Helical" evidence="1">
    <location>
        <begin position="83"/>
        <end position="102"/>
    </location>
</feature>
<dbReference type="EMBL" id="QEEZ01000002">
    <property type="protein sequence ID" value="PWC02646.1"/>
    <property type="molecule type" value="Genomic_DNA"/>
</dbReference>
<keyword evidence="1" id="KW-0812">Transmembrane</keyword>
<keyword evidence="3" id="KW-1185">Reference proteome</keyword>
<evidence type="ECO:0000313" key="2">
    <source>
        <dbReference type="EMBL" id="PWC02646.1"/>
    </source>
</evidence>
<dbReference type="KEGG" id="cyz:C3B44_07025"/>
<proteinExistence type="predicted"/>
<organism evidence="2 3">
    <name type="scientific">Corynebacterium yudongzhengii</name>
    <dbReference type="NCBI Taxonomy" id="2080740"/>
    <lineage>
        <taxon>Bacteria</taxon>
        <taxon>Bacillati</taxon>
        <taxon>Actinomycetota</taxon>
        <taxon>Actinomycetes</taxon>
        <taxon>Mycobacteriales</taxon>
        <taxon>Corynebacteriaceae</taxon>
        <taxon>Corynebacterium</taxon>
    </lineage>
</organism>
<feature type="transmembrane region" description="Helical" evidence="1">
    <location>
        <begin position="6"/>
        <end position="27"/>
    </location>
</feature>
<keyword evidence="1" id="KW-0472">Membrane</keyword>